<evidence type="ECO:0000256" key="2">
    <source>
        <dbReference type="ARBA" id="ARBA00023015"/>
    </source>
</evidence>
<gene>
    <name evidence="6" type="ORF">RWE15_10610</name>
</gene>
<dbReference type="CDD" id="cd00592">
    <property type="entry name" value="HTH_MerR-like"/>
    <property type="match status" value="1"/>
</dbReference>
<evidence type="ECO:0000256" key="4">
    <source>
        <dbReference type="ARBA" id="ARBA00023163"/>
    </source>
</evidence>
<protein>
    <submittedName>
        <fullName evidence="6">Methyltransferase domain-containing protein</fullName>
    </submittedName>
</protein>
<dbReference type="InterPro" id="IPR029063">
    <property type="entry name" value="SAM-dependent_MTases_sf"/>
</dbReference>
<dbReference type="SMART" id="SM00422">
    <property type="entry name" value="HTH_MERR"/>
    <property type="match status" value="1"/>
</dbReference>
<evidence type="ECO:0000313" key="7">
    <source>
        <dbReference type="Proteomes" id="UP001281447"/>
    </source>
</evidence>
<accession>A0ABU5C686</accession>
<dbReference type="RefSeq" id="WP_390354086.1">
    <property type="nucleotide sequence ID" value="NZ_JBHUIZ010000005.1"/>
</dbReference>
<keyword evidence="6" id="KW-0489">Methyltransferase</keyword>
<dbReference type="PANTHER" id="PTHR30204">
    <property type="entry name" value="REDOX-CYCLING DRUG-SENSING TRANSCRIPTIONAL ACTIVATOR SOXR"/>
    <property type="match status" value="1"/>
</dbReference>
<dbReference type="Gene3D" id="1.10.1660.10">
    <property type="match status" value="1"/>
</dbReference>
<feature type="domain" description="HTH merR-type" evidence="5">
    <location>
        <begin position="1"/>
        <end position="69"/>
    </location>
</feature>
<keyword evidence="1" id="KW-0678">Repressor</keyword>
<evidence type="ECO:0000256" key="1">
    <source>
        <dbReference type="ARBA" id="ARBA00022491"/>
    </source>
</evidence>
<evidence type="ECO:0000256" key="3">
    <source>
        <dbReference type="ARBA" id="ARBA00023125"/>
    </source>
</evidence>
<proteinExistence type="predicted"/>
<dbReference type="EMBL" id="JAWDIP010000003">
    <property type="protein sequence ID" value="MDY0394829.1"/>
    <property type="molecule type" value="Genomic_DNA"/>
</dbReference>
<dbReference type="PROSITE" id="PS50937">
    <property type="entry name" value="HTH_MERR_2"/>
    <property type="match status" value="1"/>
</dbReference>
<dbReference type="Pfam" id="PF13649">
    <property type="entry name" value="Methyltransf_25"/>
    <property type="match status" value="1"/>
</dbReference>
<dbReference type="GO" id="GO:0008168">
    <property type="term" value="F:methyltransferase activity"/>
    <property type="evidence" value="ECO:0007669"/>
    <property type="project" value="UniProtKB-KW"/>
</dbReference>
<name>A0ABU5C686_9BACI</name>
<organism evidence="6 7">
    <name type="scientific">Tigheibacillus halophilus</name>
    <dbReference type="NCBI Taxonomy" id="361280"/>
    <lineage>
        <taxon>Bacteria</taxon>
        <taxon>Bacillati</taxon>
        <taxon>Bacillota</taxon>
        <taxon>Bacilli</taxon>
        <taxon>Bacillales</taxon>
        <taxon>Bacillaceae</taxon>
        <taxon>Tigheibacillus</taxon>
    </lineage>
</organism>
<dbReference type="SUPFAM" id="SSF53335">
    <property type="entry name" value="S-adenosyl-L-methionine-dependent methyltransferases"/>
    <property type="match status" value="1"/>
</dbReference>
<dbReference type="PANTHER" id="PTHR30204:SF69">
    <property type="entry name" value="MERR-FAMILY TRANSCRIPTIONAL REGULATOR"/>
    <property type="match status" value="1"/>
</dbReference>
<dbReference type="Pfam" id="PF13411">
    <property type="entry name" value="MerR_1"/>
    <property type="match status" value="1"/>
</dbReference>
<sequence>MRILQAAETLHTTAKAIRFYEKEGLLTPEKDITNGYRNFNEKNLLRLSTILALREIDVPVADIKKLLENDDMDMNQYLNIQRSALFERWLAIKDMIQTIDQMVKRTEGKDFQMQDIHELAKQLKHIKTKRTEWQDRWNFNDQADDYDDNIKMQGYRFNVHQDYDKALQMVTDYVQMKTNDTCLDIGIGTGNLGAKFLQKGVHVIGVDQAENMLEACKQKHPEIEVRKGHFLALPVLDQQVNAVVSSYALHHLPDAEKLLAFVEMDRVLKTGGQICIADLMFENGRHRKKVLEAFQEAGNELAVDAIEDEYYADRSILEDWLTKHRYHVAAITINDILSVIHAVKQPAL</sequence>
<dbReference type="Proteomes" id="UP001281447">
    <property type="component" value="Unassembled WGS sequence"/>
</dbReference>
<dbReference type="Gene3D" id="3.40.50.150">
    <property type="entry name" value="Vaccinia Virus protein VP39"/>
    <property type="match status" value="1"/>
</dbReference>
<dbReference type="InterPro" id="IPR041698">
    <property type="entry name" value="Methyltransf_25"/>
</dbReference>
<dbReference type="InterPro" id="IPR009061">
    <property type="entry name" value="DNA-bd_dom_put_sf"/>
</dbReference>
<keyword evidence="3" id="KW-0238">DNA-binding</keyword>
<dbReference type="GO" id="GO:0032259">
    <property type="term" value="P:methylation"/>
    <property type="evidence" value="ECO:0007669"/>
    <property type="project" value="UniProtKB-KW"/>
</dbReference>
<keyword evidence="4" id="KW-0804">Transcription</keyword>
<dbReference type="SUPFAM" id="SSF46955">
    <property type="entry name" value="Putative DNA-binding domain"/>
    <property type="match status" value="1"/>
</dbReference>
<keyword evidence="7" id="KW-1185">Reference proteome</keyword>
<dbReference type="InterPro" id="IPR000551">
    <property type="entry name" value="MerR-type_HTH_dom"/>
</dbReference>
<dbReference type="CDD" id="cd02440">
    <property type="entry name" value="AdoMet_MTases"/>
    <property type="match status" value="1"/>
</dbReference>
<keyword evidence="2" id="KW-0805">Transcription regulation</keyword>
<dbReference type="InterPro" id="IPR047057">
    <property type="entry name" value="MerR_fam"/>
</dbReference>
<comment type="caution">
    <text evidence="6">The sequence shown here is derived from an EMBL/GenBank/DDBJ whole genome shotgun (WGS) entry which is preliminary data.</text>
</comment>
<evidence type="ECO:0000259" key="5">
    <source>
        <dbReference type="PROSITE" id="PS50937"/>
    </source>
</evidence>
<reference evidence="6 7" key="1">
    <citation type="submission" date="2023-10" db="EMBL/GenBank/DDBJ databases">
        <title>Virgibacillus halophilus 5B73C genome.</title>
        <authorList>
            <person name="Miliotis G."/>
            <person name="Sengupta P."/>
            <person name="Hameed A."/>
            <person name="Chuvochina M."/>
            <person name="Mcdonagh F."/>
            <person name="Simpson A.C."/>
            <person name="Singh N.K."/>
            <person name="Rekha P.D."/>
            <person name="Raman K."/>
            <person name="Hugenholtz P."/>
            <person name="Venkateswaran K."/>
        </authorList>
    </citation>
    <scope>NUCLEOTIDE SEQUENCE [LARGE SCALE GENOMIC DNA]</scope>
    <source>
        <strain evidence="6 7">5B73C</strain>
    </source>
</reference>
<keyword evidence="6" id="KW-0808">Transferase</keyword>
<evidence type="ECO:0000313" key="6">
    <source>
        <dbReference type="EMBL" id="MDY0394829.1"/>
    </source>
</evidence>